<organism evidence="1 2">
    <name type="scientific">Rhododendron molle</name>
    <name type="common">Chinese azalea</name>
    <name type="synonym">Azalea mollis</name>
    <dbReference type="NCBI Taxonomy" id="49168"/>
    <lineage>
        <taxon>Eukaryota</taxon>
        <taxon>Viridiplantae</taxon>
        <taxon>Streptophyta</taxon>
        <taxon>Embryophyta</taxon>
        <taxon>Tracheophyta</taxon>
        <taxon>Spermatophyta</taxon>
        <taxon>Magnoliopsida</taxon>
        <taxon>eudicotyledons</taxon>
        <taxon>Gunneridae</taxon>
        <taxon>Pentapetalae</taxon>
        <taxon>asterids</taxon>
        <taxon>Ericales</taxon>
        <taxon>Ericaceae</taxon>
        <taxon>Ericoideae</taxon>
        <taxon>Rhodoreae</taxon>
        <taxon>Rhododendron</taxon>
    </lineage>
</organism>
<dbReference type="EMBL" id="CM046398">
    <property type="protein sequence ID" value="KAI8530031.1"/>
    <property type="molecule type" value="Genomic_DNA"/>
</dbReference>
<comment type="caution">
    <text evidence="1">The sequence shown here is derived from an EMBL/GenBank/DDBJ whole genome shotgun (WGS) entry which is preliminary data.</text>
</comment>
<name>A0ACC0LP39_RHOML</name>
<proteinExistence type="predicted"/>
<protein>
    <submittedName>
        <fullName evidence="1">Uncharacterized protein</fullName>
    </submittedName>
</protein>
<sequence length="206" mass="24206">MEDLDISFVEDDEWLRIWFENRKKEKERVIMMRRHARFDPAQIVVSINRPKIPTLSGKQSTLEKKMRSSKCSHGSINEECDYSQWIEEEDLDFIYTDPYKIREIDFDRMEGEYDNPLNEISLASLFNQVEVTDLSYDYMINEKEKEVMKTQANISIWGLLMSQRGSQHTSSEEGPSSKALFGKEEGGKEYKVEKGKEKEDDPKVLQ</sequence>
<evidence type="ECO:0000313" key="1">
    <source>
        <dbReference type="EMBL" id="KAI8530031.1"/>
    </source>
</evidence>
<keyword evidence="2" id="KW-1185">Reference proteome</keyword>
<evidence type="ECO:0000313" key="2">
    <source>
        <dbReference type="Proteomes" id="UP001062846"/>
    </source>
</evidence>
<reference evidence="1" key="1">
    <citation type="submission" date="2022-02" db="EMBL/GenBank/DDBJ databases">
        <title>Plant Genome Project.</title>
        <authorList>
            <person name="Zhang R.-G."/>
        </authorList>
    </citation>
    <scope>NUCLEOTIDE SEQUENCE</scope>
    <source>
        <strain evidence="1">AT1</strain>
    </source>
</reference>
<gene>
    <name evidence="1" type="ORF">RHMOL_Rhmol11G0022600</name>
</gene>
<dbReference type="Proteomes" id="UP001062846">
    <property type="component" value="Chromosome 11"/>
</dbReference>
<accession>A0ACC0LP39</accession>